<keyword evidence="5" id="KW-0274">FAD</keyword>
<dbReference type="Pfam" id="PF02852">
    <property type="entry name" value="Pyr_redox_dim"/>
    <property type="match status" value="1"/>
</dbReference>
<reference evidence="9" key="1">
    <citation type="journal article" date="2023" name="Arch. Microbiol.">
        <title>Desulfoferula mesophilus gen. nov. sp. nov., a mesophilic sulfate-reducing bacterium isolated from a brackish lake sediment.</title>
        <authorList>
            <person name="Watanabe T."/>
            <person name="Yabe T."/>
            <person name="Tsuji J.M."/>
            <person name="Fukui M."/>
        </authorList>
    </citation>
    <scope>NUCLEOTIDE SEQUENCE [LARGE SCALE GENOMIC DNA]</scope>
    <source>
        <strain evidence="9">12FAK</strain>
    </source>
</reference>
<dbReference type="Proteomes" id="UP001366166">
    <property type="component" value="Chromosome"/>
</dbReference>
<dbReference type="PRINTS" id="PR00368">
    <property type="entry name" value="FADPNR"/>
</dbReference>
<dbReference type="Pfam" id="PF07992">
    <property type="entry name" value="Pyr_redox_2"/>
    <property type="match status" value="1"/>
</dbReference>
<dbReference type="RefSeq" id="WP_338602991.1">
    <property type="nucleotide sequence ID" value="NZ_AP028679.1"/>
</dbReference>
<dbReference type="GO" id="GO:0016491">
    <property type="term" value="F:oxidoreductase activity"/>
    <property type="evidence" value="ECO:0007669"/>
    <property type="project" value="InterPro"/>
</dbReference>
<feature type="domain" description="Pyridine nucleotide-disulphide oxidoreductase dimerisation" evidence="6">
    <location>
        <begin position="325"/>
        <end position="429"/>
    </location>
</feature>
<proteinExistence type="inferred from homology"/>
<sequence>MEKDIVVVGGGPGGIISAMTAKSVYPEKSVCVIRQIGDGVIPCAIPYMINTIAEPKGNAMPMGGLEAAGIESVVAGAVSLDPEAKTLSLDNGDSVTYDRLVLATGSNPAKPPIPGADLEGVFTITKSLAPLSGMVEDARAAKNVVIVGGGFIGAEFADELSGQSGVNIHLVELMPKVLQAAFDDEYCDEIQKKLEDQGIKMHLGQMVKAFQGEGKVSSVALSNGEELPADLVIIGIGGRPNSKLAGDAGLLLASDGSIWVDSYMRTSSPDIFAVGDCALKRDFFTRKAVPVWLASTATAEARNAGTNIYGIRVLNQIQGSIAAFSTKFGDTCYASAGLTERVCQREGIRYVSGTAAAPDRHPGNLPGASPMSVKLLFADRAGALLGGQVFGGESAGELVNVIAMGIQKGATVRDMDMMQIATHPKLSSSPTVHPLINAAHQALAKLRAK</sequence>
<dbReference type="PANTHER" id="PTHR43429:SF3">
    <property type="entry name" value="NITRITE REDUCTASE [NAD(P)H]"/>
    <property type="match status" value="1"/>
</dbReference>
<dbReference type="AlphaFoldDB" id="A0AAU9EI41"/>
<evidence type="ECO:0000259" key="6">
    <source>
        <dbReference type="Pfam" id="PF02852"/>
    </source>
</evidence>
<dbReference type="InterPro" id="IPR050260">
    <property type="entry name" value="FAD-bd_OxRdtase"/>
</dbReference>
<dbReference type="InterPro" id="IPR036188">
    <property type="entry name" value="FAD/NAD-bd_sf"/>
</dbReference>
<dbReference type="SUPFAM" id="SSF55424">
    <property type="entry name" value="FAD/NAD-linked reductases, dimerisation (C-terminal) domain"/>
    <property type="match status" value="1"/>
</dbReference>
<evidence type="ECO:0000256" key="3">
    <source>
        <dbReference type="ARBA" id="ARBA00009130"/>
    </source>
</evidence>
<protein>
    <submittedName>
        <fullName evidence="8">Pyridine nucleotide-disulfide oxidoreductase</fullName>
    </submittedName>
</protein>
<dbReference type="PANTHER" id="PTHR43429">
    <property type="entry name" value="PYRIDINE NUCLEOTIDE-DISULFIDE OXIDOREDUCTASE DOMAIN-CONTAINING"/>
    <property type="match status" value="1"/>
</dbReference>
<accession>A0AAU9EI41</accession>
<comment type="similarity">
    <text evidence="3">Belongs to the class-III pyridine nucleotide-disulfide oxidoreductase family.</text>
</comment>
<evidence type="ECO:0000259" key="7">
    <source>
        <dbReference type="Pfam" id="PF07992"/>
    </source>
</evidence>
<name>A0AAU9EI41_9BACT</name>
<dbReference type="InterPro" id="IPR004099">
    <property type="entry name" value="Pyr_nucl-diS_OxRdtase_dimer"/>
</dbReference>
<dbReference type="EMBL" id="AP028679">
    <property type="protein sequence ID" value="BEQ16733.1"/>
    <property type="molecule type" value="Genomic_DNA"/>
</dbReference>
<evidence type="ECO:0000256" key="2">
    <source>
        <dbReference type="ARBA" id="ARBA00006442"/>
    </source>
</evidence>
<dbReference type="KEGG" id="dmp:FAK_37990"/>
<dbReference type="InterPro" id="IPR023753">
    <property type="entry name" value="FAD/NAD-binding_dom"/>
</dbReference>
<evidence type="ECO:0000313" key="9">
    <source>
        <dbReference type="Proteomes" id="UP001366166"/>
    </source>
</evidence>
<keyword evidence="9" id="KW-1185">Reference proteome</keyword>
<feature type="domain" description="FAD/NAD(P)-binding" evidence="7">
    <location>
        <begin position="3"/>
        <end position="288"/>
    </location>
</feature>
<evidence type="ECO:0000256" key="4">
    <source>
        <dbReference type="ARBA" id="ARBA00022630"/>
    </source>
</evidence>
<gene>
    <name evidence="8" type="ORF">FAK_37990</name>
</gene>
<keyword evidence="4" id="KW-0285">Flavoprotein</keyword>
<evidence type="ECO:0000313" key="8">
    <source>
        <dbReference type="EMBL" id="BEQ16733.1"/>
    </source>
</evidence>
<evidence type="ECO:0000256" key="5">
    <source>
        <dbReference type="ARBA" id="ARBA00022827"/>
    </source>
</evidence>
<organism evidence="8 9">
    <name type="scientific">Desulfoferula mesophila</name>
    <dbReference type="NCBI Taxonomy" id="3058419"/>
    <lineage>
        <taxon>Bacteria</taxon>
        <taxon>Pseudomonadati</taxon>
        <taxon>Thermodesulfobacteriota</taxon>
        <taxon>Desulfarculia</taxon>
        <taxon>Desulfarculales</taxon>
        <taxon>Desulfarculaceae</taxon>
        <taxon>Desulfoferula</taxon>
    </lineage>
</organism>
<comment type="similarity">
    <text evidence="2">Belongs to the FAD-dependent oxidoreductase family.</text>
</comment>
<evidence type="ECO:0000256" key="1">
    <source>
        <dbReference type="ARBA" id="ARBA00001974"/>
    </source>
</evidence>
<dbReference type="Gene3D" id="3.50.50.60">
    <property type="entry name" value="FAD/NAD(P)-binding domain"/>
    <property type="match status" value="2"/>
</dbReference>
<comment type="cofactor">
    <cofactor evidence="1">
        <name>FAD</name>
        <dbReference type="ChEBI" id="CHEBI:57692"/>
    </cofactor>
</comment>
<dbReference type="SUPFAM" id="SSF51905">
    <property type="entry name" value="FAD/NAD(P)-binding domain"/>
    <property type="match status" value="1"/>
</dbReference>
<dbReference type="PRINTS" id="PR00411">
    <property type="entry name" value="PNDRDTASEI"/>
</dbReference>
<dbReference type="Gene3D" id="3.30.390.30">
    <property type="match status" value="1"/>
</dbReference>
<dbReference type="InterPro" id="IPR016156">
    <property type="entry name" value="FAD/NAD-linked_Rdtase_dimer_sf"/>
</dbReference>